<protein>
    <submittedName>
        <fullName evidence="1">Uncharacterized protein</fullName>
    </submittedName>
</protein>
<organism evidence="1 2">
    <name type="scientific">Hydnomerulius pinastri MD-312</name>
    <dbReference type="NCBI Taxonomy" id="994086"/>
    <lineage>
        <taxon>Eukaryota</taxon>
        <taxon>Fungi</taxon>
        <taxon>Dikarya</taxon>
        <taxon>Basidiomycota</taxon>
        <taxon>Agaricomycotina</taxon>
        <taxon>Agaricomycetes</taxon>
        <taxon>Agaricomycetidae</taxon>
        <taxon>Boletales</taxon>
        <taxon>Boletales incertae sedis</taxon>
        <taxon>Leucogyrophana</taxon>
    </lineage>
</organism>
<dbReference type="Proteomes" id="UP000053820">
    <property type="component" value="Unassembled WGS sequence"/>
</dbReference>
<dbReference type="AlphaFoldDB" id="A0A0C9VHD2"/>
<proteinExistence type="predicted"/>
<dbReference type="Gene3D" id="2.80.10.50">
    <property type="match status" value="1"/>
</dbReference>
<accession>A0A0C9VHD2</accession>
<evidence type="ECO:0000313" key="2">
    <source>
        <dbReference type="Proteomes" id="UP000053820"/>
    </source>
</evidence>
<reference evidence="1 2" key="1">
    <citation type="submission" date="2014-04" db="EMBL/GenBank/DDBJ databases">
        <title>Evolutionary Origins and Diversification of the Mycorrhizal Mutualists.</title>
        <authorList>
            <consortium name="DOE Joint Genome Institute"/>
            <consortium name="Mycorrhizal Genomics Consortium"/>
            <person name="Kohler A."/>
            <person name="Kuo A."/>
            <person name="Nagy L.G."/>
            <person name="Floudas D."/>
            <person name="Copeland A."/>
            <person name="Barry K.W."/>
            <person name="Cichocki N."/>
            <person name="Veneault-Fourrey C."/>
            <person name="LaButti K."/>
            <person name="Lindquist E.A."/>
            <person name="Lipzen A."/>
            <person name="Lundell T."/>
            <person name="Morin E."/>
            <person name="Murat C."/>
            <person name="Riley R."/>
            <person name="Ohm R."/>
            <person name="Sun H."/>
            <person name="Tunlid A."/>
            <person name="Henrissat B."/>
            <person name="Grigoriev I.V."/>
            <person name="Hibbett D.S."/>
            <person name="Martin F."/>
        </authorList>
    </citation>
    <scope>NUCLEOTIDE SEQUENCE [LARGE SCALE GENOMIC DNA]</scope>
    <source>
        <strain evidence="1 2">MD-312</strain>
    </source>
</reference>
<dbReference type="InterPro" id="IPR035992">
    <property type="entry name" value="Ricin_B-like_lectins"/>
</dbReference>
<dbReference type="HOGENOM" id="CLU_066671_0_0_1"/>
<name>A0A0C9VHD2_9AGAM</name>
<dbReference type="OrthoDB" id="9895617at2759"/>
<dbReference type="SUPFAM" id="SSF50370">
    <property type="entry name" value="Ricin B-like lectins"/>
    <property type="match status" value="1"/>
</dbReference>
<keyword evidence="2" id="KW-1185">Reference proteome</keyword>
<evidence type="ECO:0000313" key="1">
    <source>
        <dbReference type="EMBL" id="KIJ65054.1"/>
    </source>
</evidence>
<dbReference type="EMBL" id="KN839844">
    <property type="protein sequence ID" value="KIJ65054.1"/>
    <property type="molecule type" value="Genomic_DNA"/>
</dbReference>
<sequence>MAAESQLSGFPPGYFVIRSVATGRLWDVSLDEVEDGTEIVLWPEKEHSLVESLRNPDANNQVLFIDTSGALCSRASGHAIDIEDERLVLRHRRPVSKPYPNAYSHPLPQFSYDRETQQISVTYTCDPTYPPPGSGASNAWRRKSYILSSIPMRKPKSLIDNASAFISSAVTAPFSFFSGSLAAPSKTTPEEVFSGDIDLAEDEMLEQDRGEEGEVDDSVELVRKLRVLAIDPRDAPPEGPNARKRRQWQVLALRTSAAHRRVSP</sequence>
<gene>
    <name evidence="1" type="ORF">HYDPIDRAFT_110951</name>
</gene>